<dbReference type="GO" id="GO:0004144">
    <property type="term" value="F:diacylglycerol O-acyltransferase activity"/>
    <property type="evidence" value="ECO:0007669"/>
    <property type="project" value="TreeGrafter"/>
</dbReference>
<evidence type="ECO:0000256" key="3">
    <source>
        <dbReference type="ARBA" id="ARBA00022516"/>
    </source>
</evidence>
<keyword evidence="3" id="KW-0444">Lipid biosynthesis</keyword>
<dbReference type="InterPro" id="IPR007130">
    <property type="entry name" value="DAGAT"/>
</dbReference>
<reference evidence="14 16" key="1">
    <citation type="submission" date="2023-10" db="EMBL/GenBank/DDBJ databases">
        <title>Genomes of two closely related lineages of the louse Polyplax serrata with different host specificities.</title>
        <authorList>
            <person name="Martinu J."/>
            <person name="Tarabai H."/>
            <person name="Stefka J."/>
            <person name="Hypsa V."/>
        </authorList>
    </citation>
    <scope>NUCLEOTIDE SEQUENCE [LARGE SCALE GENOMIC DNA]</scope>
    <source>
        <strain evidence="13">98ZLc_SE</strain>
        <strain evidence="14">HR10_N</strain>
    </source>
</reference>
<evidence type="ECO:0000256" key="11">
    <source>
        <dbReference type="RuleBase" id="RU367023"/>
    </source>
</evidence>
<evidence type="ECO:0000256" key="10">
    <source>
        <dbReference type="ARBA" id="ARBA00023315"/>
    </source>
</evidence>
<keyword evidence="4 11" id="KW-0808">Transferase</keyword>
<comment type="caution">
    <text evidence="14">The sequence shown here is derived from an EMBL/GenBank/DDBJ whole genome shotgun (WGS) entry which is preliminary data.</text>
</comment>
<dbReference type="EC" id="2.3.1.-" evidence="11"/>
<comment type="caution">
    <text evidence="11">Lacks conserved residue(s) required for the propagation of feature annotation.</text>
</comment>
<protein>
    <recommendedName>
        <fullName evidence="11">Acyltransferase</fullName>
        <ecNumber evidence="11">2.3.1.-</ecNumber>
    </recommendedName>
</protein>
<dbReference type="Pfam" id="PF03982">
    <property type="entry name" value="DAGAT"/>
    <property type="match status" value="1"/>
</dbReference>
<name>A0AAN8S958_POLSC</name>
<dbReference type="EMBL" id="JAWJWF010000045">
    <property type="protein sequence ID" value="KAK6627930.1"/>
    <property type="molecule type" value="Genomic_DNA"/>
</dbReference>
<evidence type="ECO:0000256" key="6">
    <source>
        <dbReference type="ARBA" id="ARBA00022824"/>
    </source>
</evidence>
<keyword evidence="8" id="KW-0443">Lipid metabolism</keyword>
<dbReference type="GO" id="GO:0005789">
    <property type="term" value="C:endoplasmic reticulum membrane"/>
    <property type="evidence" value="ECO:0007669"/>
    <property type="project" value="UniProtKB-SubCell"/>
</dbReference>
<dbReference type="GO" id="GO:0019432">
    <property type="term" value="P:triglyceride biosynthetic process"/>
    <property type="evidence" value="ECO:0007669"/>
    <property type="project" value="TreeGrafter"/>
</dbReference>
<keyword evidence="9 11" id="KW-0472">Membrane</keyword>
<dbReference type="PANTHER" id="PTHR12317:SF79">
    <property type="entry name" value="ACYLTRANSFERASE"/>
    <property type="match status" value="1"/>
</dbReference>
<proteinExistence type="inferred from homology"/>
<comment type="similarity">
    <text evidence="2 11">Belongs to the diacylglycerol acyltransferase family.</text>
</comment>
<dbReference type="PANTHER" id="PTHR12317">
    <property type="entry name" value="DIACYLGLYCEROL O-ACYLTRANSFERASE"/>
    <property type="match status" value="1"/>
</dbReference>
<evidence type="ECO:0000259" key="12">
    <source>
        <dbReference type="PROSITE" id="PS50003"/>
    </source>
</evidence>
<evidence type="ECO:0000256" key="9">
    <source>
        <dbReference type="ARBA" id="ARBA00023136"/>
    </source>
</evidence>
<evidence type="ECO:0000256" key="8">
    <source>
        <dbReference type="ARBA" id="ARBA00023098"/>
    </source>
</evidence>
<evidence type="ECO:0000313" key="14">
    <source>
        <dbReference type="EMBL" id="KAK6628371.1"/>
    </source>
</evidence>
<evidence type="ECO:0000256" key="5">
    <source>
        <dbReference type="ARBA" id="ARBA00022692"/>
    </source>
</evidence>
<feature type="domain" description="PH" evidence="12">
    <location>
        <begin position="1"/>
        <end position="25"/>
    </location>
</feature>
<evidence type="ECO:0000313" key="13">
    <source>
        <dbReference type="EMBL" id="KAK6627930.1"/>
    </source>
</evidence>
<organism evidence="14 16">
    <name type="scientific">Polyplax serrata</name>
    <name type="common">Common mouse louse</name>
    <dbReference type="NCBI Taxonomy" id="468196"/>
    <lineage>
        <taxon>Eukaryota</taxon>
        <taxon>Metazoa</taxon>
        <taxon>Ecdysozoa</taxon>
        <taxon>Arthropoda</taxon>
        <taxon>Hexapoda</taxon>
        <taxon>Insecta</taxon>
        <taxon>Pterygota</taxon>
        <taxon>Neoptera</taxon>
        <taxon>Paraneoptera</taxon>
        <taxon>Psocodea</taxon>
        <taxon>Troctomorpha</taxon>
        <taxon>Phthiraptera</taxon>
        <taxon>Anoplura</taxon>
        <taxon>Polyplacidae</taxon>
        <taxon>Polyplax</taxon>
    </lineage>
</organism>
<evidence type="ECO:0000256" key="2">
    <source>
        <dbReference type="ARBA" id="ARBA00005420"/>
    </source>
</evidence>
<evidence type="ECO:0000313" key="15">
    <source>
        <dbReference type="Proteomes" id="UP001359485"/>
    </source>
</evidence>
<keyword evidence="10" id="KW-0012">Acyltransferase</keyword>
<feature type="transmembrane region" description="Helical" evidence="11">
    <location>
        <begin position="16"/>
        <end position="35"/>
    </location>
</feature>
<dbReference type="PROSITE" id="PS50003">
    <property type="entry name" value="PH_DOMAIN"/>
    <property type="match status" value="1"/>
</dbReference>
<keyword evidence="15" id="KW-1185">Reference proteome</keyword>
<evidence type="ECO:0000256" key="7">
    <source>
        <dbReference type="ARBA" id="ARBA00022989"/>
    </source>
</evidence>
<keyword evidence="5 11" id="KW-0812">Transmembrane</keyword>
<dbReference type="CDD" id="cd07987">
    <property type="entry name" value="LPLAT_MGAT-like"/>
    <property type="match status" value="1"/>
</dbReference>
<evidence type="ECO:0000256" key="4">
    <source>
        <dbReference type="ARBA" id="ARBA00022679"/>
    </source>
</evidence>
<dbReference type="EMBL" id="JAWJWE010000036">
    <property type="protein sequence ID" value="KAK6628371.1"/>
    <property type="molecule type" value="Genomic_DNA"/>
</dbReference>
<keyword evidence="6 11" id="KW-0256">Endoplasmic reticulum</keyword>
<evidence type="ECO:0000256" key="1">
    <source>
        <dbReference type="ARBA" id="ARBA00004477"/>
    </source>
</evidence>
<sequence>MRILKASSLGESFEKWLQAVTVFIYMNILITWFVAGKAILLFVAYYFPATRYPLLLYIGWMYYDRKSPKLGERRSRWLQGLKFWKYHNEYFPAKLHKTADLPPDKNYLICGFPHGVLCTGSFSAFGNDYGGFQKLFPGLSCYMMTLEQHFSYPLFREYCMFMGALPSSAECLNYFLGTKKNIAMVLMVGGAQESFYSNPGVYQVNLKKRKGFIKIAYKNGTSLVPSISFGEPDIYQQIQFAENSLMKKLQMVFKRITGVAPLIFHGQFGLLPYKKPLNVVVGNPIPVEKIEEPTQEQIDSLHAKFIDALSSLFEKEKYKYLENAEKTHMTIT</sequence>
<dbReference type="AlphaFoldDB" id="A0AAN8S958"/>
<dbReference type="InterPro" id="IPR001849">
    <property type="entry name" value="PH_domain"/>
</dbReference>
<keyword evidence="7 11" id="KW-1133">Transmembrane helix</keyword>
<comment type="subcellular location">
    <subcellularLocation>
        <location evidence="1 11">Endoplasmic reticulum membrane</location>
        <topology evidence="1 11">Multi-pass membrane protein</topology>
    </subcellularLocation>
</comment>
<gene>
    <name evidence="14" type="ORF">RUM43_002183</name>
    <name evidence="13" type="ORF">RUM44_010412</name>
</gene>
<accession>A0AAN8S958</accession>
<evidence type="ECO:0000313" key="16">
    <source>
        <dbReference type="Proteomes" id="UP001372834"/>
    </source>
</evidence>
<dbReference type="Proteomes" id="UP001372834">
    <property type="component" value="Unassembled WGS sequence"/>
</dbReference>
<dbReference type="Proteomes" id="UP001359485">
    <property type="component" value="Unassembled WGS sequence"/>
</dbReference>